<dbReference type="PRINTS" id="PR01576">
    <property type="entry name" value="PDEFORMYLASE"/>
</dbReference>
<keyword evidence="2" id="KW-0408">Iron</keyword>
<dbReference type="Gene3D" id="3.90.45.10">
    <property type="entry name" value="Peptide deformylase"/>
    <property type="match status" value="1"/>
</dbReference>
<comment type="similarity">
    <text evidence="1 2">Belongs to the polypeptide deformylase family.</text>
</comment>
<comment type="catalytic activity">
    <reaction evidence="2">
        <text>N-terminal N-formyl-L-methionyl-[peptide] + H2O = N-terminal L-methionyl-[peptide] + formate</text>
        <dbReference type="Rhea" id="RHEA:24420"/>
        <dbReference type="Rhea" id="RHEA-COMP:10639"/>
        <dbReference type="Rhea" id="RHEA-COMP:10640"/>
        <dbReference type="ChEBI" id="CHEBI:15377"/>
        <dbReference type="ChEBI" id="CHEBI:15740"/>
        <dbReference type="ChEBI" id="CHEBI:49298"/>
        <dbReference type="ChEBI" id="CHEBI:64731"/>
        <dbReference type="EC" id="3.5.1.88"/>
    </reaction>
</comment>
<dbReference type="NCBIfam" id="NF001159">
    <property type="entry name" value="PRK00150.1-3"/>
    <property type="match status" value="1"/>
</dbReference>
<gene>
    <name evidence="2" type="primary">def</name>
    <name evidence="3" type="ORF">GGD89_002172</name>
</gene>
<comment type="caution">
    <text evidence="3">The sequence shown here is derived from an EMBL/GenBank/DDBJ whole genome shotgun (WGS) entry which is preliminary data.</text>
</comment>
<evidence type="ECO:0000256" key="1">
    <source>
        <dbReference type="ARBA" id="ARBA00010759"/>
    </source>
</evidence>
<feature type="binding site" evidence="2">
    <location>
        <position position="113"/>
    </location>
    <ligand>
        <name>Fe cation</name>
        <dbReference type="ChEBI" id="CHEBI:24875"/>
    </ligand>
</feature>
<reference evidence="3 4" key="1">
    <citation type="submission" date="2020-08" db="EMBL/GenBank/DDBJ databases">
        <title>Genome sequencing of Purple Non-Sulfur Bacteria from various extreme environments.</title>
        <authorList>
            <person name="Mayer M."/>
        </authorList>
    </citation>
    <scope>NUCLEOTIDE SEQUENCE [LARGE SCALE GENOMIC DNA]</scope>
    <source>
        <strain evidence="3 4">JA131</strain>
    </source>
</reference>
<dbReference type="Proteomes" id="UP000554286">
    <property type="component" value="Unassembled WGS sequence"/>
</dbReference>
<dbReference type="NCBIfam" id="TIGR00079">
    <property type="entry name" value="pept_deformyl"/>
    <property type="match status" value="1"/>
</dbReference>
<dbReference type="EC" id="3.5.1.88" evidence="2"/>
<evidence type="ECO:0000313" key="3">
    <source>
        <dbReference type="EMBL" id="MBB4266540.1"/>
    </source>
</evidence>
<keyword evidence="2 3" id="KW-0378">Hydrolase</keyword>
<feature type="binding site" evidence="2">
    <location>
        <position position="159"/>
    </location>
    <ligand>
        <name>Fe cation</name>
        <dbReference type="ChEBI" id="CHEBI:24875"/>
    </ligand>
</feature>
<protein>
    <recommendedName>
        <fullName evidence="2">Peptide deformylase</fullName>
        <shortName evidence="2">PDF</shortName>
        <ecNumber evidence="2">3.5.1.88</ecNumber>
    </recommendedName>
    <alternativeName>
        <fullName evidence="2">Polypeptide deformylase</fullName>
    </alternativeName>
</protein>
<dbReference type="InterPro" id="IPR023635">
    <property type="entry name" value="Peptide_deformylase"/>
</dbReference>
<proteinExistence type="inferred from homology"/>
<dbReference type="GO" id="GO:0046872">
    <property type="term" value="F:metal ion binding"/>
    <property type="evidence" value="ECO:0007669"/>
    <property type="project" value="UniProtKB-KW"/>
</dbReference>
<dbReference type="PIRSF" id="PIRSF004749">
    <property type="entry name" value="Pep_def"/>
    <property type="match status" value="1"/>
</dbReference>
<dbReference type="CDD" id="cd00487">
    <property type="entry name" value="Pep_deformylase"/>
    <property type="match status" value="1"/>
</dbReference>
<keyword evidence="2" id="KW-0479">Metal-binding</keyword>
<dbReference type="GO" id="GO:0042586">
    <property type="term" value="F:peptide deformylase activity"/>
    <property type="evidence" value="ECO:0007669"/>
    <property type="project" value="UniProtKB-UniRule"/>
</dbReference>
<evidence type="ECO:0000256" key="2">
    <source>
        <dbReference type="HAMAP-Rule" id="MF_00163"/>
    </source>
</evidence>
<dbReference type="PANTHER" id="PTHR10458:SF22">
    <property type="entry name" value="PEPTIDE DEFORMYLASE"/>
    <property type="match status" value="1"/>
</dbReference>
<dbReference type="AlphaFoldDB" id="A0A7W6W9V6"/>
<comment type="function">
    <text evidence="2">Removes the formyl group from the N-terminal Met of newly synthesized proteins. Requires at least a dipeptide for an efficient rate of reaction. N-terminal L-methionine is a prerequisite for activity but the enzyme has broad specificity at other positions.</text>
</comment>
<keyword evidence="4" id="KW-1185">Reference proteome</keyword>
<dbReference type="Pfam" id="PF01327">
    <property type="entry name" value="Pep_deformylase"/>
    <property type="match status" value="1"/>
</dbReference>
<dbReference type="InterPro" id="IPR036821">
    <property type="entry name" value="Peptide_deformylase_sf"/>
</dbReference>
<dbReference type="EMBL" id="JACIGK010000014">
    <property type="protein sequence ID" value="MBB4266540.1"/>
    <property type="molecule type" value="Genomic_DNA"/>
</dbReference>
<evidence type="ECO:0000313" key="4">
    <source>
        <dbReference type="Proteomes" id="UP000554286"/>
    </source>
</evidence>
<accession>A0A7W6W9V6</accession>
<comment type="cofactor">
    <cofactor evidence="2">
        <name>Fe(2+)</name>
        <dbReference type="ChEBI" id="CHEBI:29033"/>
    </cofactor>
    <text evidence="2">Binds 1 Fe(2+) ion.</text>
</comment>
<dbReference type="HAMAP" id="MF_00163">
    <property type="entry name" value="Pep_deformylase"/>
    <property type="match status" value="1"/>
</dbReference>
<feature type="binding site" evidence="2">
    <location>
        <position position="155"/>
    </location>
    <ligand>
        <name>Fe cation</name>
        <dbReference type="ChEBI" id="CHEBI:24875"/>
    </ligand>
</feature>
<dbReference type="SUPFAM" id="SSF56420">
    <property type="entry name" value="Peptide deformylase"/>
    <property type="match status" value="1"/>
</dbReference>
<sequence>MPGPPIAPMQGAESFVEVAMAVLPIVIAPDPRLKQVAKPVGTVDADVRRLMDDMLDTMYAAPGIGLAAPQVGVLKRVIVIDVAREGEPPRPVRMADPEILWVSDDLNVHEEGCLSLPEAYEEVTRPARVGVRYRDETDTVREIEAEGLLAICVQHEIDHLSGTLFVDHLSNLRRNMILRKLQKRKKQGVVAA</sequence>
<dbReference type="PANTHER" id="PTHR10458">
    <property type="entry name" value="PEPTIDE DEFORMYLASE"/>
    <property type="match status" value="1"/>
</dbReference>
<name>A0A7W6W9V6_9PROT</name>
<organism evidence="3 4">
    <name type="scientific">Roseospira visakhapatnamensis</name>
    <dbReference type="NCBI Taxonomy" id="390880"/>
    <lineage>
        <taxon>Bacteria</taxon>
        <taxon>Pseudomonadati</taxon>
        <taxon>Pseudomonadota</taxon>
        <taxon>Alphaproteobacteria</taxon>
        <taxon>Rhodospirillales</taxon>
        <taxon>Rhodospirillaceae</taxon>
        <taxon>Roseospira</taxon>
    </lineage>
</organism>
<feature type="active site" evidence="2">
    <location>
        <position position="156"/>
    </location>
</feature>
<dbReference type="GO" id="GO:0006412">
    <property type="term" value="P:translation"/>
    <property type="evidence" value="ECO:0007669"/>
    <property type="project" value="UniProtKB-UniRule"/>
</dbReference>
<keyword evidence="2" id="KW-0648">Protein biosynthesis</keyword>